<reference evidence="2" key="1">
    <citation type="submission" date="2018-11" db="EMBL/GenBank/DDBJ databases">
        <authorList>
            <consortium name="Pathogen Informatics"/>
        </authorList>
    </citation>
    <scope>NUCLEOTIDE SEQUENCE</scope>
</reference>
<sequence>MSIAQNENFFLFDLFTLPPSGYFFSRGCYYFYWTPRGDLPNLPTYQVAVLGAAMMACVDSFLCLLRRLGFLK</sequence>
<organism evidence="2 3">
    <name type="scientific">Protopolystoma xenopodis</name>
    <dbReference type="NCBI Taxonomy" id="117903"/>
    <lineage>
        <taxon>Eukaryota</taxon>
        <taxon>Metazoa</taxon>
        <taxon>Spiralia</taxon>
        <taxon>Lophotrochozoa</taxon>
        <taxon>Platyhelminthes</taxon>
        <taxon>Monogenea</taxon>
        <taxon>Polyopisthocotylea</taxon>
        <taxon>Polystomatidea</taxon>
        <taxon>Polystomatidae</taxon>
        <taxon>Protopolystoma</taxon>
    </lineage>
</organism>
<dbReference type="AlphaFoldDB" id="A0A448WR70"/>
<keyword evidence="3" id="KW-1185">Reference proteome</keyword>
<evidence type="ECO:0000313" key="3">
    <source>
        <dbReference type="Proteomes" id="UP000784294"/>
    </source>
</evidence>
<accession>A0A448WR70</accession>
<keyword evidence="1" id="KW-0812">Transmembrane</keyword>
<keyword evidence="1" id="KW-0472">Membrane</keyword>
<proteinExistence type="predicted"/>
<evidence type="ECO:0000313" key="2">
    <source>
        <dbReference type="EMBL" id="VEL18122.1"/>
    </source>
</evidence>
<gene>
    <name evidence="2" type="ORF">PXEA_LOCUS11562</name>
</gene>
<evidence type="ECO:0000256" key="1">
    <source>
        <dbReference type="SAM" id="Phobius"/>
    </source>
</evidence>
<protein>
    <submittedName>
        <fullName evidence="2">Uncharacterized protein</fullName>
    </submittedName>
</protein>
<feature type="transmembrane region" description="Helical" evidence="1">
    <location>
        <begin position="45"/>
        <end position="65"/>
    </location>
</feature>
<dbReference type="EMBL" id="CAAALY010035714">
    <property type="protein sequence ID" value="VEL18122.1"/>
    <property type="molecule type" value="Genomic_DNA"/>
</dbReference>
<comment type="caution">
    <text evidence="2">The sequence shown here is derived from an EMBL/GenBank/DDBJ whole genome shotgun (WGS) entry which is preliminary data.</text>
</comment>
<name>A0A448WR70_9PLAT</name>
<dbReference type="Proteomes" id="UP000784294">
    <property type="component" value="Unassembled WGS sequence"/>
</dbReference>
<keyword evidence="1" id="KW-1133">Transmembrane helix</keyword>